<evidence type="ECO:0000313" key="5">
    <source>
        <dbReference type="Proteomes" id="UP000242444"/>
    </source>
</evidence>
<organism evidence="4 5">
    <name type="scientific">Amycolatopsis antarctica</name>
    <dbReference type="NCBI Taxonomy" id="1854586"/>
    <lineage>
        <taxon>Bacteria</taxon>
        <taxon>Bacillati</taxon>
        <taxon>Actinomycetota</taxon>
        <taxon>Actinomycetes</taxon>
        <taxon>Pseudonocardiales</taxon>
        <taxon>Pseudonocardiaceae</taxon>
        <taxon>Amycolatopsis</taxon>
    </lineage>
</organism>
<keyword evidence="2" id="KW-0472">Membrane</keyword>
<feature type="compositionally biased region" description="Pro residues" evidence="1">
    <location>
        <begin position="229"/>
        <end position="241"/>
    </location>
</feature>
<keyword evidence="3" id="KW-0732">Signal</keyword>
<dbReference type="Proteomes" id="UP000242444">
    <property type="component" value="Unassembled WGS sequence"/>
</dbReference>
<feature type="compositionally biased region" description="Acidic residues" evidence="1">
    <location>
        <begin position="199"/>
        <end position="214"/>
    </location>
</feature>
<dbReference type="RefSeq" id="WP_094863208.1">
    <property type="nucleotide sequence ID" value="NZ_NKYE01000007.1"/>
</dbReference>
<dbReference type="EMBL" id="NKYE01000007">
    <property type="protein sequence ID" value="OZM72731.1"/>
    <property type="molecule type" value="Genomic_DNA"/>
</dbReference>
<gene>
    <name evidence="4" type="ORF">CFN78_14005</name>
</gene>
<evidence type="ECO:0000313" key="4">
    <source>
        <dbReference type="EMBL" id="OZM72731.1"/>
    </source>
</evidence>
<proteinExistence type="predicted"/>
<dbReference type="OrthoDB" id="3638476at2"/>
<keyword evidence="2" id="KW-1133">Transmembrane helix</keyword>
<reference evidence="4 5" key="1">
    <citation type="submission" date="2017-07" db="EMBL/GenBank/DDBJ databases">
        <title>Amycolatopsis antarcticus sp. nov., isolated from the surface of an Antarcticus brown macroalga.</title>
        <authorList>
            <person name="Wang J."/>
            <person name="Leiva S."/>
            <person name="Huang J."/>
            <person name="Huang Y."/>
        </authorList>
    </citation>
    <scope>NUCLEOTIDE SEQUENCE [LARGE SCALE GENOMIC DNA]</scope>
    <source>
        <strain evidence="4 5">AU-G6</strain>
    </source>
</reference>
<dbReference type="AlphaFoldDB" id="A0A263D300"/>
<sequence>MRKNGLRIGAASFIAATAVLTLPVTSYAEEPPPVLAGDCESLVDENGQPIEVDAGALANAEDSVDVGLAETGEESSSLLTIPVDAVTSPLGGLPIVGDTVKATCDTGQGLVNGLAAPVQGLLGAVTGAPEENPEVPDPEVPGPEDPEQPGPEDPEQPEQPGPEDPDVPEAPGPQPELPGGEPGGDPGQGSGPDVQFPELPDDDLTEFPSFDDLDGSGLSEFPPLTMPGSPLPPAPVVPPVQAPDLNPLPSAPAPPDVRAQDAGSAEAIPAQNTSTDRFPQLLAVLALAVVIVALVRTWIRRRAV</sequence>
<dbReference type="InParanoid" id="A0A263D300"/>
<name>A0A263D300_9PSEU</name>
<keyword evidence="5" id="KW-1185">Reference proteome</keyword>
<evidence type="ECO:0000256" key="3">
    <source>
        <dbReference type="SAM" id="SignalP"/>
    </source>
</evidence>
<feature type="chain" id="PRO_5012876287" evidence="3">
    <location>
        <begin position="29"/>
        <end position="304"/>
    </location>
</feature>
<protein>
    <submittedName>
        <fullName evidence="4">Uncharacterized protein</fullName>
    </submittedName>
</protein>
<feature type="region of interest" description="Disordered" evidence="1">
    <location>
        <begin position="126"/>
        <end position="271"/>
    </location>
</feature>
<keyword evidence="2" id="KW-0812">Transmembrane</keyword>
<evidence type="ECO:0000256" key="2">
    <source>
        <dbReference type="SAM" id="Phobius"/>
    </source>
</evidence>
<feature type="compositionally biased region" description="Acidic residues" evidence="1">
    <location>
        <begin position="131"/>
        <end position="167"/>
    </location>
</feature>
<accession>A0A263D300</accession>
<comment type="caution">
    <text evidence="4">The sequence shown here is derived from an EMBL/GenBank/DDBJ whole genome shotgun (WGS) entry which is preliminary data.</text>
</comment>
<evidence type="ECO:0000256" key="1">
    <source>
        <dbReference type="SAM" id="MobiDB-lite"/>
    </source>
</evidence>
<feature type="compositionally biased region" description="Gly residues" evidence="1">
    <location>
        <begin position="180"/>
        <end position="190"/>
    </location>
</feature>
<feature type="signal peptide" evidence="3">
    <location>
        <begin position="1"/>
        <end position="28"/>
    </location>
</feature>
<feature type="transmembrane region" description="Helical" evidence="2">
    <location>
        <begin position="281"/>
        <end position="299"/>
    </location>
</feature>